<keyword evidence="1" id="KW-0472">Membrane</keyword>
<accession>A0A8S5V2K8</accession>
<reference evidence="2" key="1">
    <citation type="journal article" date="2021" name="Proc. Natl. Acad. Sci. U.S.A.">
        <title>A Catalog of Tens of Thousands of Viruses from Human Metagenomes Reveals Hidden Associations with Chronic Diseases.</title>
        <authorList>
            <person name="Tisza M.J."/>
            <person name="Buck C.B."/>
        </authorList>
    </citation>
    <scope>NUCLEOTIDE SEQUENCE</scope>
    <source>
        <strain evidence="2">CtncN39</strain>
    </source>
</reference>
<keyword evidence="1" id="KW-1133">Transmembrane helix</keyword>
<dbReference type="EMBL" id="BK016183">
    <property type="protein sequence ID" value="DAG00855.1"/>
    <property type="molecule type" value="Genomic_DNA"/>
</dbReference>
<sequence>MTREEKAERKAYLESIPEYTKLKADFYHLLMESTQRDEEEYRNQRLWRRIAFAMGFMLGAGVIALAISVLG</sequence>
<evidence type="ECO:0000313" key="2">
    <source>
        <dbReference type="EMBL" id="DAG00855.1"/>
    </source>
</evidence>
<keyword evidence="1" id="KW-0812">Transmembrane</keyword>
<proteinExistence type="predicted"/>
<protein>
    <submittedName>
        <fullName evidence="2">Uncharacterized protein</fullName>
    </submittedName>
</protein>
<evidence type="ECO:0000256" key="1">
    <source>
        <dbReference type="SAM" id="Phobius"/>
    </source>
</evidence>
<name>A0A8S5V2K8_9CAUD</name>
<organism evidence="2">
    <name type="scientific">Myoviridae sp. ctncN39</name>
    <dbReference type="NCBI Taxonomy" id="2825170"/>
    <lineage>
        <taxon>Viruses</taxon>
        <taxon>Duplodnaviria</taxon>
        <taxon>Heunggongvirae</taxon>
        <taxon>Uroviricota</taxon>
        <taxon>Caudoviricetes</taxon>
    </lineage>
</organism>
<feature type="transmembrane region" description="Helical" evidence="1">
    <location>
        <begin position="50"/>
        <end position="70"/>
    </location>
</feature>